<dbReference type="Gene3D" id="2.40.50.1020">
    <property type="entry name" value="LytTr DNA-binding domain"/>
    <property type="match status" value="1"/>
</dbReference>
<dbReference type="PROSITE" id="PS50930">
    <property type="entry name" value="HTH_LYTTR"/>
    <property type="match status" value="1"/>
</dbReference>
<dbReference type="SMART" id="SM00448">
    <property type="entry name" value="REC"/>
    <property type="match status" value="1"/>
</dbReference>
<dbReference type="InterPro" id="IPR052048">
    <property type="entry name" value="ST_Response_Regulator"/>
</dbReference>
<dbReference type="InterPro" id="IPR011006">
    <property type="entry name" value="CheY-like_superfamily"/>
</dbReference>
<dbReference type="Gene3D" id="3.40.50.2300">
    <property type="match status" value="1"/>
</dbReference>
<evidence type="ECO:0000259" key="3">
    <source>
        <dbReference type="PROSITE" id="PS50930"/>
    </source>
</evidence>
<reference evidence="4 5" key="1">
    <citation type="submission" date="2019-02" db="EMBL/GenBank/DDBJ databases">
        <title>Bacterial novel species Emticicia sp. 17J42-9 isolated from soil.</title>
        <authorList>
            <person name="Jung H.-Y."/>
        </authorList>
    </citation>
    <scope>NUCLEOTIDE SEQUENCE [LARGE SCALE GENOMIC DNA]</scope>
    <source>
        <strain evidence="4 5">17J42-9</strain>
    </source>
</reference>
<dbReference type="SMART" id="SM00850">
    <property type="entry name" value="LytTR"/>
    <property type="match status" value="1"/>
</dbReference>
<organism evidence="4 5">
    <name type="scientific">Emticicia agri</name>
    <dbReference type="NCBI Taxonomy" id="2492393"/>
    <lineage>
        <taxon>Bacteria</taxon>
        <taxon>Pseudomonadati</taxon>
        <taxon>Bacteroidota</taxon>
        <taxon>Cytophagia</taxon>
        <taxon>Cytophagales</taxon>
        <taxon>Leadbetterellaceae</taxon>
        <taxon>Emticicia</taxon>
    </lineage>
</organism>
<evidence type="ECO:0000259" key="2">
    <source>
        <dbReference type="PROSITE" id="PS50110"/>
    </source>
</evidence>
<accession>A0A4Q5M586</accession>
<comment type="caution">
    <text evidence="4">The sequence shown here is derived from an EMBL/GenBank/DDBJ whole genome shotgun (WGS) entry which is preliminary data.</text>
</comment>
<dbReference type="PANTHER" id="PTHR43228">
    <property type="entry name" value="TWO-COMPONENT RESPONSE REGULATOR"/>
    <property type="match status" value="1"/>
</dbReference>
<dbReference type="InterPro" id="IPR001789">
    <property type="entry name" value="Sig_transdc_resp-reg_receiver"/>
</dbReference>
<name>A0A4Q5M586_9BACT</name>
<feature type="domain" description="Response regulatory" evidence="2">
    <location>
        <begin position="2"/>
        <end position="114"/>
    </location>
</feature>
<proteinExistence type="predicted"/>
<dbReference type="OrthoDB" id="1646880at2"/>
<keyword evidence="5" id="KW-1185">Reference proteome</keyword>
<evidence type="ECO:0000313" key="5">
    <source>
        <dbReference type="Proteomes" id="UP000293162"/>
    </source>
</evidence>
<evidence type="ECO:0000256" key="1">
    <source>
        <dbReference type="PROSITE-ProRule" id="PRU00169"/>
    </source>
</evidence>
<dbReference type="AlphaFoldDB" id="A0A4Q5M586"/>
<sequence>MKTVIVEDEELAIKGLKNLLSDYSDFFDVVAIARNGEEAVEMVEIHKPDLIFLDIEMPVFNGFEVLKRLRTMPLVVFTTAYDAFAVKAFEENSVDYLLKPIEKQRFDLTVERLKQKKSDQHTSINFQKFSSILHALENKKEIHSLTVKSGEKLLFISIAEIAWFFAEERYVFLNTLDGKQYLTNYTIQNLEDILPKEFIRVSRSAIINSKHILEAQRFFTGNYMIILKDAKKSKIETGRKYVDNFVRLFDY</sequence>
<dbReference type="Pfam" id="PF00072">
    <property type="entry name" value="Response_reg"/>
    <property type="match status" value="1"/>
</dbReference>
<dbReference type="RefSeq" id="WP_130018907.1">
    <property type="nucleotide sequence ID" value="NZ_SEWF01000001.1"/>
</dbReference>
<gene>
    <name evidence="4" type="ORF">EWM59_00235</name>
</gene>
<feature type="domain" description="HTH LytTR-type" evidence="3">
    <location>
        <begin position="145"/>
        <end position="251"/>
    </location>
</feature>
<dbReference type="EMBL" id="SEWF01000001">
    <property type="protein sequence ID" value="RYU97584.1"/>
    <property type="molecule type" value="Genomic_DNA"/>
</dbReference>
<dbReference type="SUPFAM" id="SSF52172">
    <property type="entry name" value="CheY-like"/>
    <property type="match status" value="1"/>
</dbReference>
<dbReference type="PANTHER" id="PTHR43228:SF1">
    <property type="entry name" value="TWO-COMPONENT RESPONSE REGULATOR ARR22"/>
    <property type="match status" value="1"/>
</dbReference>
<dbReference type="PROSITE" id="PS50110">
    <property type="entry name" value="RESPONSE_REGULATORY"/>
    <property type="match status" value="1"/>
</dbReference>
<dbReference type="GO" id="GO:0000160">
    <property type="term" value="P:phosphorelay signal transduction system"/>
    <property type="evidence" value="ECO:0007669"/>
    <property type="project" value="InterPro"/>
</dbReference>
<evidence type="ECO:0000313" key="4">
    <source>
        <dbReference type="EMBL" id="RYU97584.1"/>
    </source>
</evidence>
<keyword evidence="1" id="KW-0597">Phosphoprotein</keyword>
<dbReference type="Proteomes" id="UP000293162">
    <property type="component" value="Unassembled WGS sequence"/>
</dbReference>
<dbReference type="InterPro" id="IPR007492">
    <property type="entry name" value="LytTR_DNA-bd_dom"/>
</dbReference>
<dbReference type="GO" id="GO:0003677">
    <property type="term" value="F:DNA binding"/>
    <property type="evidence" value="ECO:0007669"/>
    <property type="project" value="InterPro"/>
</dbReference>
<protein>
    <submittedName>
        <fullName evidence="4">Response regulator transcription factor</fullName>
    </submittedName>
</protein>
<feature type="modified residue" description="4-aspartylphosphate" evidence="1">
    <location>
        <position position="54"/>
    </location>
</feature>
<dbReference type="Pfam" id="PF04397">
    <property type="entry name" value="LytTR"/>
    <property type="match status" value="1"/>
</dbReference>